<feature type="region of interest" description="Disordered" evidence="1">
    <location>
        <begin position="178"/>
        <end position="215"/>
    </location>
</feature>
<evidence type="ECO:0000313" key="4">
    <source>
        <dbReference type="Proteomes" id="UP000324705"/>
    </source>
</evidence>
<organism evidence="3 4">
    <name type="scientific">Triticum turgidum subsp. durum</name>
    <name type="common">Durum wheat</name>
    <name type="synonym">Triticum durum</name>
    <dbReference type="NCBI Taxonomy" id="4567"/>
    <lineage>
        <taxon>Eukaryota</taxon>
        <taxon>Viridiplantae</taxon>
        <taxon>Streptophyta</taxon>
        <taxon>Embryophyta</taxon>
        <taxon>Tracheophyta</taxon>
        <taxon>Spermatophyta</taxon>
        <taxon>Magnoliopsida</taxon>
        <taxon>Liliopsida</taxon>
        <taxon>Poales</taxon>
        <taxon>Poaceae</taxon>
        <taxon>BOP clade</taxon>
        <taxon>Pooideae</taxon>
        <taxon>Triticodae</taxon>
        <taxon>Triticeae</taxon>
        <taxon>Triticinae</taxon>
        <taxon>Triticum</taxon>
    </lineage>
</organism>
<dbReference type="Gramene" id="TRITD6Bv1G174580.1">
    <property type="protein sequence ID" value="TRITD6Bv1G174580.1"/>
    <property type="gene ID" value="TRITD6Bv1G174580"/>
</dbReference>
<feature type="compositionally biased region" description="Basic and acidic residues" evidence="1">
    <location>
        <begin position="320"/>
        <end position="330"/>
    </location>
</feature>
<feature type="region of interest" description="Disordered" evidence="1">
    <location>
        <begin position="308"/>
        <end position="330"/>
    </location>
</feature>
<dbReference type="OMA" id="SETRCTR"/>
<evidence type="ECO:0000313" key="3">
    <source>
        <dbReference type="EMBL" id="VAI60590.1"/>
    </source>
</evidence>
<dbReference type="AlphaFoldDB" id="A0A9R0YTI6"/>
<feature type="domain" description="Myb/SANT-like" evidence="2">
    <location>
        <begin position="15"/>
        <end position="104"/>
    </location>
</feature>
<evidence type="ECO:0000259" key="2">
    <source>
        <dbReference type="Pfam" id="PF12776"/>
    </source>
</evidence>
<sequence length="330" mass="36147">MVVDGGHGGGNHPLRWTSPMSGYMLRRFVELIAGGVKTEKGFKEVHLNQVAKNCSEHFGLSITGTQVYNHLRKWRARWAKIIKLRFISGSLWDDNNYVISLEEEHYLGHIKDHPKDVEYLNVPLENYVQMLAILGSGIATGRYAMTSHQALGVPSMVETSPSFVNLEGCGSEFVVDGNEPGSTATASAHGEDAGAAPHGKEPCKDASSSTGKRKRASLMSEEEVLVMSNMSDVVREVAIAIKSTGEAHPELYNAVMELPSFTEDDLLIVLDYLNENANRARSHSFVQMSETRCTRWAIHHLSKLNGEVHVPKDGVPQDGAPKDGAPKEGV</sequence>
<proteinExistence type="predicted"/>
<dbReference type="Pfam" id="PF12776">
    <property type="entry name" value="Myb_DNA-bind_3"/>
    <property type="match status" value="1"/>
</dbReference>
<dbReference type="PANTHER" id="PTHR47127">
    <property type="entry name" value="10A19I.15"/>
    <property type="match status" value="1"/>
</dbReference>
<evidence type="ECO:0000256" key="1">
    <source>
        <dbReference type="SAM" id="MobiDB-lite"/>
    </source>
</evidence>
<accession>A0A9R0YTI6</accession>
<gene>
    <name evidence="3" type="ORF">TRITD_6Bv1G174580</name>
</gene>
<name>A0A9R0YTI6_TRITD</name>
<reference evidence="3 4" key="1">
    <citation type="submission" date="2017-09" db="EMBL/GenBank/DDBJ databases">
        <authorList>
            <consortium name="International Durum Wheat Genome Sequencing Consortium (IDWGSC)"/>
            <person name="Milanesi L."/>
        </authorList>
    </citation>
    <scope>NUCLEOTIDE SEQUENCE [LARGE SCALE GENOMIC DNA]</scope>
    <source>
        <strain evidence="4">cv. Svevo</strain>
    </source>
</reference>
<dbReference type="EMBL" id="LT934122">
    <property type="protein sequence ID" value="VAI60590.1"/>
    <property type="molecule type" value="Genomic_DNA"/>
</dbReference>
<protein>
    <recommendedName>
        <fullName evidence="2">Myb/SANT-like domain-containing protein</fullName>
    </recommendedName>
</protein>
<dbReference type="InterPro" id="IPR024752">
    <property type="entry name" value="Myb/SANT-like_dom"/>
</dbReference>
<keyword evidence="4" id="KW-1185">Reference proteome</keyword>
<dbReference type="Proteomes" id="UP000324705">
    <property type="component" value="Chromosome 6B"/>
</dbReference>